<keyword evidence="3" id="KW-1185">Reference proteome</keyword>
<feature type="region of interest" description="Disordered" evidence="1">
    <location>
        <begin position="143"/>
        <end position="162"/>
    </location>
</feature>
<name>A0ABQ7UBP5_SOLTU</name>
<dbReference type="PANTHER" id="PTHR13251:SF3">
    <property type="entry name" value="TRAFFICKING PROTEIN PARTICLE COMPLEX SUBUNIT 10"/>
    <property type="match status" value="1"/>
</dbReference>
<organism evidence="2 3">
    <name type="scientific">Solanum tuberosum</name>
    <name type="common">Potato</name>
    <dbReference type="NCBI Taxonomy" id="4113"/>
    <lineage>
        <taxon>Eukaryota</taxon>
        <taxon>Viridiplantae</taxon>
        <taxon>Streptophyta</taxon>
        <taxon>Embryophyta</taxon>
        <taxon>Tracheophyta</taxon>
        <taxon>Spermatophyta</taxon>
        <taxon>Magnoliopsida</taxon>
        <taxon>eudicotyledons</taxon>
        <taxon>Gunneridae</taxon>
        <taxon>Pentapetalae</taxon>
        <taxon>asterids</taxon>
        <taxon>lamiids</taxon>
        <taxon>Solanales</taxon>
        <taxon>Solanaceae</taxon>
        <taxon>Solanoideae</taxon>
        <taxon>Solaneae</taxon>
        <taxon>Solanum</taxon>
    </lineage>
</organism>
<feature type="region of interest" description="Disordered" evidence="1">
    <location>
        <begin position="353"/>
        <end position="372"/>
    </location>
</feature>
<gene>
    <name evidence="2" type="ORF">KY290_032278</name>
</gene>
<protein>
    <submittedName>
        <fullName evidence="2">Uncharacterized protein</fullName>
    </submittedName>
</protein>
<proteinExistence type="predicted"/>
<evidence type="ECO:0000256" key="1">
    <source>
        <dbReference type="SAM" id="MobiDB-lite"/>
    </source>
</evidence>
<evidence type="ECO:0000313" key="3">
    <source>
        <dbReference type="Proteomes" id="UP000826656"/>
    </source>
</evidence>
<accession>A0ABQ7UBP5</accession>
<evidence type="ECO:0000313" key="2">
    <source>
        <dbReference type="EMBL" id="KAH0744285.1"/>
    </source>
</evidence>
<dbReference type="Proteomes" id="UP000826656">
    <property type="component" value="Unassembled WGS sequence"/>
</dbReference>
<dbReference type="EMBL" id="JAIVGD010000023">
    <property type="protein sequence ID" value="KAH0744285.1"/>
    <property type="molecule type" value="Genomic_DNA"/>
</dbReference>
<reference evidence="2 3" key="1">
    <citation type="journal article" date="2021" name="bioRxiv">
        <title>Chromosome-scale and haplotype-resolved genome assembly of a tetraploid potato cultivar.</title>
        <authorList>
            <person name="Sun H."/>
            <person name="Jiao W.-B."/>
            <person name="Krause K."/>
            <person name="Campoy J.A."/>
            <person name="Goel M."/>
            <person name="Folz-Donahue K."/>
            <person name="Kukat C."/>
            <person name="Huettel B."/>
            <person name="Schneeberger K."/>
        </authorList>
    </citation>
    <scope>NUCLEOTIDE SEQUENCE [LARGE SCALE GENOMIC DNA]</scope>
    <source>
        <strain evidence="2">SolTubOtavaFocal</strain>
        <tissue evidence="2">Leaves</tissue>
    </source>
</reference>
<dbReference type="InterPro" id="IPR045126">
    <property type="entry name" value="TRAPPC10/Trs130"/>
</dbReference>
<sequence length="497" mass="55117">MKARQNNPRKTISKNVRPSNDVLKELFKKPDLAFGKFLFVFDPLTCDSKSLGLMRVTFGKSNNEFNTEEVDNMPPHLLNPSLQLYTVVSREQARELQLVKEGNNCKLSDLLKGLGLKLVGANGLGVQGHSLAAKIVNARKGRKKSRSCTAKQKPGNTECEKGSRNTQFASGWGWVGIIVKPISNFLKGAILHIDTGPGLTIEKSHNIEIERHMNGHTDEPAGAVVLQRQNLVEGLRTIALKLEFGVSRNQIFERTIAVHFTDPFSVILQSQVQATLTIYDSWLDLQEGFAHTRNGDKKPISGFFPLVISPKSRAGILFSVCLASAPIEEEAEIQCPESILNIRFGILGNRAAGAHDPNAEEPSGHDGSTQRQLARMKWRVERLKSLEENAGYENYSEAHSFQLPKSFSTSTLDSRKRGHVLLSTEQGSRITISVLCLPLVAGYVRPPQLRLPNVEKANICCNPPSPHFGVRLPSSFKFFFLHTYHPEAFGHPFLLSP</sequence>
<comment type="caution">
    <text evidence="2">The sequence shown here is derived from an EMBL/GenBank/DDBJ whole genome shotgun (WGS) entry which is preliminary data.</text>
</comment>
<dbReference type="PANTHER" id="PTHR13251">
    <property type="entry name" value="EPILEPSY HOLOPROSENCEPHALY CANDIDATE 1/TMEM1"/>
    <property type="match status" value="1"/>
</dbReference>